<dbReference type="GeneID" id="94830514"/>
<dbReference type="PANTHER" id="PTHR43601">
    <property type="entry name" value="THIOREDOXIN, MITOCHONDRIAL"/>
    <property type="match status" value="1"/>
</dbReference>
<dbReference type="OrthoDB" id="10263751at2759"/>
<proteinExistence type="inferred from homology"/>
<dbReference type="Pfam" id="PF00085">
    <property type="entry name" value="Thioredoxin"/>
    <property type="match status" value="1"/>
</dbReference>
<dbReference type="GO" id="GO:0045454">
    <property type="term" value="P:cell redox homeostasis"/>
    <property type="evidence" value="ECO:0007669"/>
    <property type="project" value="TreeGrafter"/>
</dbReference>
<feature type="domain" description="Thioredoxin" evidence="2">
    <location>
        <begin position="1"/>
        <end position="120"/>
    </location>
</feature>
<dbReference type="VEuPathDB" id="TrichDB:TRFO_11047"/>
<evidence type="ECO:0000256" key="1">
    <source>
        <dbReference type="ARBA" id="ARBA00008987"/>
    </source>
</evidence>
<dbReference type="InterPro" id="IPR013766">
    <property type="entry name" value="Thioredoxin_domain"/>
</dbReference>
<dbReference type="Proteomes" id="UP000179807">
    <property type="component" value="Unassembled WGS sequence"/>
</dbReference>
<gene>
    <name evidence="3" type="ORF">TRFO_11047</name>
</gene>
<dbReference type="SUPFAM" id="SSF52833">
    <property type="entry name" value="Thioredoxin-like"/>
    <property type="match status" value="1"/>
</dbReference>
<evidence type="ECO:0000259" key="2">
    <source>
        <dbReference type="PROSITE" id="PS51352"/>
    </source>
</evidence>
<dbReference type="InterPro" id="IPR036249">
    <property type="entry name" value="Thioredoxin-like_sf"/>
</dbReference>
<dbReference type="AlphaFoldDB" id="A0A1J4J5A9"/>
<evidence type="ECO:0000313" key="3">
    <source>
        <dbReference type="EMBL" id="OHS94450.1"/>
    </source>
</evidence>
<accession>A0A1J4J5A9</accession>
<protein>
    <submittedName>
        <fullName evidence="3">Thioredoxin family protein</fullName>
    </submittedName>
</protein>
<dbReference type="PROSITE" id="PS51352">
    <property type="entry name" value="THIOREDOXIN_2"/>
    <property type="match status" value="1"/>
</dbReference>
<keyword evidence="4" id="KW-1185">Reference proteome</keyword>
<reference evidence="3" key="1">
    <citation type="submission" date="2016-10" db="EMBL/GenBank/DDBJ databases">
        <authorList>
            <person name="Benchimol M."/>
            <person name="Almeida L.G."/>
            <person name="Vasconcelos A.T."/>
            <person name="Perreira-Neves A."/>
            <person name="Rosa I.A."/>
            <person name="Tasca T."/>
            <person name="Bogo M.R."/>
            <person name="de Souza W."/>
        </authorList>
    </citation>
    <scope>NUCLEOTIDE SEQUENCE [LARGE SCALE GENOMIC DNA]</scope>
    <source>
        <strain evidence="3">K</strain>
    </source>
</reference>
<sequence length="120" mass="13186">MAEEPTNLITFEGTVDELYQKIGGHEGPVVVKFGSTTCMPCKRLKQLLPSMARENASTLFLNVEIDQQADPKSYKDAFGITSVPNVFYFKGKDAEGKPQNLGNIVGLQIPQIKAKIAEIQ</sequence>
<dbReference type="EMBL" id="MLAK01001315">
    <property type="protein sequence ID" value="OHS94450.1"/>
    <property type="molecule type" value="Genomic_DNA"/>
</dbReference>
<dbReference type="RefSeq" id="XP_068347587.1">
    <property type="nucleotide sequence ID" value="XM_068495810.1"/>
</dbReference>
<organism evidence="3 4">
    <name type="scientific">Tritrichomonas foetus</name>
    <dbReference type="NCBI Taxonomy" id="1144522"/>
    <lineage>
        <taxon>Eukaryota</taxon>
        <taxon>Metamonada</taxon>
        <taxon>Parabasalia</taxon>
        <taxon>Tritrichomonadida</taxon>
        <taxon>Tritrichomonadidae</taxon>
        <taxon>Tritrichomonas</taxon>
    </lineage>
</organism>
<dbReference type="Gene3D" id="3.40.30.10">
    <property type="entry name" value="Glutaredoxin"/>
    <property type="match status" value="1"/>
</dbReference>
<comment type="caution">
    <text evidence="3">The sequence shown here is derived from an EMBL/GenBank/DDBJ whole genome shotgun (WGS) entry which is preliminary data.</text>
</comment>
<name>A0A1J4J5A9_9EUKA</name>
<dbReference type="CDD" id="cd02947">
    <property type="entry name" value="TRX_family"/>
    <property type="match status" value="1"/>
</dbReference>
<comment type="similarity">
    <text evidence="1">Belongs to the thioredoxin family.</text>
</comment>
<evidence type="ECO:0000313" key="4">
    <source>
        <dbReference type="Proteomes" id="UP000179807"/>
    </source>
</evidence>
<dbReference type="PANTHER" id="PTHR43601:SF3">
    <property type="entry name" value="THIOREDOXIN, MITOCHONDRIAL"/>
    <property type="match status" value="1"/>
</dbReference>